<keyword evidence="3" id="KW-1185">Reference proteome</keyword>
<feature type="region of interest" description="Disordered" evidence="1">
    <location>
        <begin position="310"/>
        <end position="377"/>
    </location>
</feature>
<gene>
    <name evidence="2" type="ORF">EV190_101320</name>
</gene>
<organism evidence="2 3">
    <name type="scientific">Actinorugispora endophytica</name>
    <dbReference type="NCBI Taxonomy" id="1605990"/>
    <lineage>
        <taxon>Bacteria</taxon>
        <taxon>Bacillati</taxon>
        <taxon>Actinomycetota</taxon>
        <taxon>Actinomycetes</taxon>
        <taxon>Streptosporangiales</taxon>
        <taxon>Nocardiopsidaceae</taxon>
        <taxon>Actinorugispora</taxon>
    </lineage>
</organism>
<dbReference type="EMBL" id="SNYN01000001">
    <property type="protein sequence ID" value="TDQ54999.1"/>
    <property type="molecule type" value="Genomic_DNA"/>
</dbReference>
<dbReference type="OrthoDB" id="4084402at2"/>
<dbReference type="Proteomes" id="UP000295281">
    <property type="component" value="Unassembled WGS sequence"/>
</dbReference>
<comment type="caution">
    <text evidence="2">The sequence shown here is derived from an EMBL/GenBank/DDBJ whole genome shotgun (WGS) entry which is preliminary data.</text>
</comment>
<evidence type="ECO:0000256" key="1">
    <source>
        <dbReference type="SAM" id="MobiDB-lite"/>
    </source>
</evidence>
<evidence type="ECO:0000313" key="3">
    <source>
        <dbReference type="Proteomes" id="UP000295281"/>
    </source>
</evidence>
<evidence type="ECO:0008006" key="4">
    <source>
        <dbReference type="Google" id="ProtNLM"/>
    </source>
</evidence>
<sequence length="377" mass="42226">MDYGPHSYVSFKNELDAKVNQHARQRGTMPDDELQQWVLQRVMVRLFDTQPHDWIVKGGQTLLARWPDARSTSDVDLMSAEEVPSRTLVERYNHALSRDYGDYLSFVPDEIDLEIMGTGKAARMNHVAYFGDQELMVVQTDAVPPDARPEWKPLETAPFPQQIHGSGTDQENPDLRIVSAHDSLLHKISGMFMMTWRHDPPIRVQDMVDTLFLADRLALDGPETHEMLRKEIAYQHSQHDRLVIPDRFEVPNPAWREGFATHAAATPGLPYKTLEEAVPAARRFLDPLLAAEPPQADWDPRRGQWVERTAQDAKGGAARLEQADMTRLDSPTGFPRLGPPSGPAKGAGRPGPSPRPRQGRGPTTPDNGQGRGPRKGA</sequence>
<accession>A0A4R6V7C7</accession>
<proteinExistence type="predicted"/>
<evidence type="ECO:0000313" key="2">
    <source>
        <dbReference type="EMBL" id="TDQ54999.1"/>
    </source>
</evidence>
<name>A0A4R6V7C7_9ACTN</name>
<dbReference type="RefSeq" id="WP_133739593.1">
    <property type="nucleotide sequence ID" value="NZ_SNYN01000001.1"/>
</dbReference>
<protein>
    <recommendedName>
        <fullName evidence="4">Nucleotidyltransferase AbiEii toxin of type IV toxin-antitoxin system</fullName>
    </recommendedName>
</protein>
<dbReference type="AlphaFoldDB" id="A0A4R6V7C7"/>
<reference evidence="2 3" key="1">
    <citation type="submission" date="2019-03" db="EMBL/GenBank/DDBJ databases">
        <title>Genomic Encyclopedia of Type Strains, Phase IV (KMG-IV): sequencing the most valuable type-strain genomes for metagenomic binning, comparative biology and taxonomic classification.</title>
        <authorList>
            <person name="Goeker M."/>
        </authorList>
    </citation>
    <scope>NUCLEOTIDE SEQUENCE [LARGE SCALE GENOMIC DNA]</scope>
    <source>
        <strain evidence="2 3">DSM 46770</strain>
    </source>
</reference>